<evidence type="ECO:0000256" key="2">
    <source>
        <dbReference type="SAM" id="Phobius"/>
    </source>
</evidence>
<keyword evidence="3" id="KW-0732">Signal</keyword>
<feature type="compositionally biased region" description="Polar residues" evidence="1">
    <location>
        <begin position="102"/>
        <end position="117"/>
    </location>
</feature>
<dbReference type="EMBL" id="JACBZF010000002">
    <property type="protein sequence ID" value="NYH95275.1"/>
    <property type="molecule type" value="Genomic_DNA"/>
</dbReference>
<feature type="compositionally biased region" description="Pro residues" evidence="1">
    <location>
        <begin position="210"/>
        <end position="242"/>
    </location>
</feature>
<evidence type="ECO:0000313" key="4">
    <source>
        <dbReference type="EMBL" id="NYH95275.1"/>
    </source>
</evidence>
<feature type="compositionally biased region" description="Pro residues" evidence="1">
    <location>
        <begin position="63"/>
        <end position="77"/>
    </location>
</feature>
<proteinExistence type="predicted"/>
<evidence type="ECO:0000256" key="1">
    <source>
        <dbReference type="SAM" id="MobiDB-lite"/>
    </source>
</evidence>
<keyword evidence="5" id="KW-1185">Reference proteome</keyword>
<comment type="caution">
    <text evidence="4">The sequence shown here is derived from an EMBL/GenBank/DDBJ whole genome shotgun (WGS) entry which is preliminary data.</text>
</comment>
<sequence>MRVRVTRSGSGSSVLALALFAVPAAAQSVSDYQLPPAPKEGPVLEGPVDTENPVVAPTVSVPTPRPSPTAQPAPAPAPTARATPSPPVARPETVVPRVRQTPAVQPQARTGATVAQPSPQPEPAPRFSPLPPAGSEEPTPVASPQVVAGAEAPDDALPWWMAIPVVLVLLLAGLLLWSRRGSATGTAQDEGFDRDEAPADIDTAPSAPAALPPVAPRASLPPPAPPPKPAAAPASSPSPIPRPSFGAAPSPLRFEPVAMRLSLFYATMSYRLEVTRPREHEGPMRVLGDIISAHASLGSEAQLAPDTAALAELHDLASLEPGNTAELKGEIQLPLNAIVPVKGRASALFFPLARFVLDMPGRAPLVRIYSVGQAPDRPEGALRPFRLDTGPRNFAALDRREIERENWVHLDGAGKAG</sequence>
<dbReference type="Proteomes" id="UP000522081">
    <property type="component" value="Unassembled WGS sequence"/>
</dbReference>
<organism evidence="4 5">
    <name type="scientific">Novosphingobium marinum</name>
    <dbReference type="NCBI Taxonomy" id="1514948"/>
    <lineage>
        <taxon>Bacteria</taxon>
        <taxon>Pseudomonadati</taxon>
        <taxon>Pseudomonadota</taxon>
        <taxon>Alphaproteobacteria</taxon>
        <taxon>Sphingomonadales</taxon>
        <taxon>Sphingomonadaceae</taxon>
        <taxon>Novosphingobium</taxon>
    </lineage>
</organism>
<feature type="signal peptide" evidence="3">
    <location>
        <begin position="1"/>
        <end position="26"/>
    </location>
</feature>
<feature type="chain" id="PRO_5031301868" evidence="3">
    <location>
        <begin position="27"/>
        <end position="417"/>
    </location>
</feature>
<dbReference type="PRINTS" id="PR01217">
    <property type="entry name" value="PRICHEXTENSN"/>
</dbReference>
<reference evidence="4 5" key="1">
    <citation type="submission" date="2020-07" db="EMBL/GenBank/DDBJ databases">
        <title>Genomic Encyclopedia of Type Strains, Phase IV (KMG-IV): sequencing the most valuable type-strain genomes for metagenomic binning, comparative biology and taxonomic classification.</title>
        <authorList>
            <person name="Goeker M."/>
        </authorList>
    </citation>
    <scope>NUCLEOTIDE SEQUENCE [LARGE SCALE GENOMIC DNA]</scope>
    <source>
        <strain evidence="4 5">DSM 29043</strain>
    </source>
</reference>
<gene>
    <name evidence="4" type="ORF">FHS75_001594</name>
</gene>
<keyword evidence="2" id="KW-0472">Membrane</keyword>
<keyword evidence="2" id="KW-1133">Transmembrane helix</keyword>
<feature type="compositionally biased region" description="Low complexity" evidence="1">
    <location>
        <begin position="53"/>
        <end position="62"/>
    </location>
</feature>
<protein>
    <submittedName>
        <fullName evidence="4">Uncharacterized protein</fullName>
    </submittedName>
</protein>
<name>A0A7Y9XVJ9_9SPHN</name>
<evidence type="ECO:0000256" key="3">
    <source>
        <dbReference type="SAM" id="SignalP"/>
    </source>
</evidence>
<feature type="compositionally biased region" description="Pro residues" evidence="1">
    <location>
        <begin position="118"/>
        <end position="132"/>
    </location>
</feature>
<feature type="region of interest" description="Disordered" evidence="1">
    <location>
        <begin position="32"/>
        <end position="147"/>
    </location>
</feature>
<feature type="region of interest" description="Disordered" evidence="1">
    <location>
        <begin position="183"/>
        <end position="244"/>
    </location>
</feature>
<dbReference type="AlphaFoldDB" id="A0A7Y9XVJ9"/>
<evidence type="ECO:0000313" key="5">
    <source>
        <dbReference type="Proteomes" id="UP000522081"/>
    </source>
</evidence>
<dbReference type="RefSeq" id="WP_179407142.1">
    <property type="nucleotide sequence ID" value="NZ_BMGF01000002.1"/>
</dbReference>
<accession>A0A7Y9XVJ9</accession>
<keyword evidence="2" id="KW-0812">Transmembrane</keyword>
<feature type="transmembrane region" description="Helical" evidence="2">
    <location>
        <begin position="157"/>
        <end position="177"/>
    </location>
</feature>